<evidence type="ECO:0000256" key="1">
    <source>
        <dbReference type="SAM" id="MobiDB-lite"/>
    </source>
</evidence>
<sequence>MDSLLASYASSDEEEDRNEGRMTEPPSRSRPDSSSSAPSLFSSLPQPRQASGEPEFPSIPNPQNPRPLKSASLGSEENESQLPNSRLKLFSSLPLPKQSQNSSQQPKRVVQIRREINLPRPRGTDVDEDEDDDEGEKEKKRKRDMESVAQNSSVRSFLSSMPAARGSTALGALPSSGSGRRMIIDTDSNDPSSSGGLAGDSQSGFVQNAEDFSNYVNHYDSVIALSAAPVSVGVMGNTDVPVGVDQGNGGYYGSYVDPSGSGYVGYDNRYANSYQTGFDQGANGGGDPSYVSYEGSGNHGSGMTHSEIKVTGKRGRNEIPAEIVEVKQDELMKNRPREDQMKLTGIAFGPSYQPVSTKGKPSKLHKRKHQIGSLYYDMKQKETELSERRARGFLTKSQTQGKYGW</sequence>
<feature type="compositionally biased region" description="Polar residues" evidence="1">
    <location>
        <begin position="189"/>
        <end position="202"/>
    </location>
</feature>
<reference evidence="2 3" key="1">
    <citation type="journal article" date="2023" name="Hortic Res">
        <title>Pangenome of water caltrop reveals structural variations and asymmetric subgenome divergence after allopolyploidization.</title>
        <authorList>
            <person name="Zhang X."/>
            <person name="Chen Y."/>
            <person name="Wang L."/>
            <person name="Yuan Y."/>
            <person name="Fang M."/>
            <person name="Shi L."/>
            <person name="Lu R."/>
            <person name="Comes H.P."/>
            <person name="Ma Y."/>
            <person name="Chen Y."/>
            <person name="Huang G."/>
            <person name="Zhou Y."/>
            <person name="Zheng Z."/>
            <person name="Qiu Y."/>
        </authorList>
    </citation>
    <scope>NUCLEOTIDE SEQUENCE [LARGE SCALE GENOMIC DNA]</scope>
    <source>
        <tissue evidence="2">Roots</tissue>
    </source>
</reference>
<evidence type="ECO:0000313" key="2">
    <source>
        <dbReference type="EMBL" id="KAK4757280.1"/>
    </source>
</evidence>
<feature type="compositionally biased region" description="Low complexity" evidence="1">
    <location>
        <begin position="91"/>
        <end position="107"/>
    </location>
</feature>
<dbReference type="EMBL" id="JAXIOK010000013">
    <property type="protein sequence ID" value="KAK4757280.1"/>
    <property type="molecule type" value="Genomic_DNA"/>
</dbReference>
<dbReference type="Proteomes" id="UP001345219">
    <property type="component" value="Chromosome 6"/>
</dbReference>
<evidence type="ECO:0008006" key="4">
    <source>
        <dbReference type="Google" id="ProtNLM"/>
    </source>
</evidence>
<dbReference type="GO" id="GO:0005634">
    <property type="term" value="C:nucleus"/>
    <property type="evidence" value="ECO:0007669"/>
    <property type="project" value="TreeGrafter"/>
</dbReference>
<proteinExistence type="predicted"/>
<evidence type="ECO:0000313" key="3">
    <source>
        <dbReference type="Proteomes" id="UP001345219"/>
    </source>
</evidence>
<feature type="compositionally biased region" description="Polar residues" evidence="1">
    <location>
        <begin position="72"/>
        <end position="84"/>
    </location>
</feature>
<feature type="compositionally biased region" description="Polar residues" evidence="1">
    <location>
        <begin position="148"/>
        <end position="159"/>
    </location>
</feature>
<feature type="compositionally biased region" description="Basic and acidic residues" evidence="1">
    <location>
        <begin position="112"/>
        <end position="125"/>
    </location>
</feature>
<dbReference type="Pfam" id="PF10253">
    <property type="entry name" value="PRCC"/>
    <property type="match status" value="1"/>
</dbReference>
<gene>
    <name evidence="2" type="ORF">SAY87_007407</name>
</gene>
<dbReference type="AlphaFoldDB" id="A0AAN7Q5R0"/>
<dbReference type="InterPro" id="IPR018800">
    <property type="entry name" value="PRCC"/>
</dbReference>
<feature type="region of interest" description="Disordered" evidence="1">
    <location>
        <begin position="1"/>
        <end position="202"/>
    </location>
</feature>
<organism evidence="2 3">
    <name type="scientific">Trapa incisa</name>
    <dbReference type="NCBI Taxonomy" id="236973"/>
    <lineage>
        <taxon>Eukaryota</taxon>
        <taxon>Viridiplantae</taxon>
        <taxon>Streptophyta</taxon>
        <taxon>Embryophyta</taxon>
        <taxon>Tracheophyta</taxon>
        <taxon>Spermatophyta</taxon>
        <taxon>Magnoliopsida</taxon>
        <taxon>eudicotyledons</taxon>
        <taxon>Gunneridae</taxon>
        <taxon>Pentapetalae</taxon>
        <taxon>rosids</taxon>
        <taxon>malvids</taxon>
        <taxon>Myrtales</taxon>
        <taxon>Lythraceae</taxon>
        <taxon>Trapa</taxon>
    </lineage>
</organism>
<accession>A0AAN7Q5R0</accession>
<dbReference type="PANTHER" id="PTHR13621:SF2">
    <property type="entry name" value="PROLINE-RICH PROTEIN PRCC"/>
    <property type="match status" value="1"/>
</dbReference>
<name>A0AAN7Q5R0_9MYRT</name>
<protein>
    <recommendedName>
        <fullName evidence="4">Proline-rich protein PRCC</fullName>
    </recommendedName>
</protein>
<feature type="compositionally biased region" description="Acidic residues" evidence="1">
    <location>
        <begin position="126"/>
        <end position="135"/>
    </location>
</feature>
<feature type="compositionally biased region" description="Basic and acidic residues" evidence="1">
    <location>
        <begin position="18"/>
        <end position="31"/>
    </location>
</feature>
<dbReference type="PANTHER" id="PTHR13621">
    <property type="entry name" value="PROLINE-RICH PROTEIN PRCC"/>
    <property type="match status" value="1"/>
</dbReference>
<comment type="caution">
    <text evidence="2">The sequence shown here is derived from an EMBL/GenBank/DDBJ whole genome shotgun (WGS) entry which is preliminary data.</text>
</comment>
<feature type="compositionally biased region" description="Low complexity" evidence="1">
    <location>
        <begin position="32"/>
        <end position="47"/>
    </location>
</feature>
<keyword evidence="3" id="KW-1185">Reference proteome</keyword>